<dbReference type="InterPro" id="IPR010791">
    <property type="entry name" value="AttH_dom"/>
</dbReference>
<evidence type="ECO:0000259" key="2">
    <source>
        <dbReference type="Pfam" id="PF07143"/>
    </source>
</evidence>
<dbReference type="InterPro" id="IPR023374">
    <property type="entry name" value="AttH-like_dom_sf"/>
</dbReference>
<name>A0A9D7HUH8_9PROT</name>
<dbReference type="AlphaFoldDB" id="A0A9D7HUH8"/>
<gene>
    <name evidence="3" type="ORF">IPH26_12445</name>
</gene>
<protein>
    <submittedName>
        <fullName evidence="3">Carotenoid 1,2-hydratase</fullName>
    </submittedName>
</protein>
<proteinExistence type="predicted"/>
<evidence type="ECO:0000313" key="4">
    <source>
        <dbReference type="Proteomes" id="UP000807785"/>
    </source>
</evidence>
<dbReference type="PANTHER" id="PTHR38591">
    <property type="entry name" value="HYDROLASE"/>
    <property type="match status" value="1"/>
</dbReference>
<dbReference type="Proteomes" id="UP000807785">
    <property type="component" value="Unassembled WGS sequence"/>
</dbReference>
<dbReference type="Gene3D" id="2.40.370.10">
    <property type="entry name" value="AttH-like domain"/>
    <property type="match status" value="2"/>
</dbReference>
<evidence type="ECO:0000256" key="1">
    <source>
        <dbReference type="SAM" id="SignalP"/>
    </source>
</evidence>
<organism evidence="3 4">
    <name type="scientific">Candidatus Methylophosphatis roskildensis</name>
    <dbReference type="NCBI Taxonomy" id="2899263"/>
    <lineage>
        <taxon>Bacteria</taxon>
        <taxon>Pseudomonadati</taxon>
        <taxon>Pseudomonadota</taxon>
        <taxon>Betaproteobacteria</taxon>
        <taxon>Nitrosomonadales</taxon>
        <taxon>Sterolibacteriaceae</taxon>
        <taxon>Candidatus Methylophosphatis</taxon>
    </lineage>
</organism>
<dbReference type="SUPFAM" id="SSF159245">
    <property type="entry name" value="AttH-like"/>
    <property type="match status" value="1"/>
</dbReference>
<evidence type="ECO:0000313" key="3">
    <source>
        <dbReference type="EMBL" id="MBK6973705.1"/>
    </source>
</evidence>
<sequence length="365" mass="40206">MRAVLIAALWLASLAAGAAAVDYPVVRPEVSIDLPRDHGAHPAFRVEWWYVTGWLEAIEDGKPVTMGFQVTFFRVRPGVQENNPSRFAASQILFAHAALSDPRRGRLMHAERTARAGFGLAQASEGDLDVRLDDWSMRREGAGDGEAILARVAGRDFAYDLRLLPTGPALLNGQRGFSQKAPDPRHSSHYYSLPQLAVSGKLTREGRTLAVSGRAWFDHEWSSEYLPETASGWDWIGINLADGGALMAFRMRGKDGAALWAGGTLRRADGRVEALGPRDVAFEPQREWTSPRTGSRYPVAMRVRLSTSLGPLVGELTPLFDDQELDSRRSTGAVYWEGAVVLSTGGKELGRGYLELTGYRERLRM</sequence>
<accession>A0A9D7HUH8</accession>
<dbReference type="EMBL" id="JADJEV010000003">
    <property type="protein sequence ID" value="MBK6973705.1"/>
    <property type="molecule type" value="Genomic_DNA"/>
</dbReference>
<comment type="caution">
    <text evidence="3">The sequence shown here is derived from an EMBL/GenBank/DDBJ whole genome shotgun (WGS) entry which is preliminary data.</text>
</comment>
<dbReference type="PANTHER" id="PTHR38591:SF1">
    <property type="entry name" value="BLL1000 PROTEIN"/>
    <property type="match status" value="1"/>
</dbReference>
<feature type="chain" id="PRO_5039184388" evidence="1">
    <location>
        <begin position="19"/>
        <end position="365"/>
    </location>
</feature>
<dbReference type="Pfam" id="PF07143">
    <property type="entry name" value="CrtC"/>
    <property type="match status" value="1"/>
</dbReference>
<keyword evidence="1" id="KW-0732">Signal</keyword>
<feature type="domain" description="AttH" evidence="2">
    <location>
        <begin position="46"/>
        <end position="223"/>
    </location>
</feature>
<reference evidence="3" key="1">
    <citation type="submission" date="2020-10" db="EMBL/GenBank/DDBJ databases">
        <title>Connecting structure to function with the recovery of over 1000 high-quality activated sludge metagenome-assembled genomes encoding full-length rRNA genes using long-read sequencing.</title>
        <authorList>
            <person name="Singleton C.M."/>
            <person name="Petriglieri F."/>
            <person name="Kristensen J.M."/>
            <person name="Kirkegaard R.H."/>
            <person name="Michaelsen T.Y."/>
            <person name="Andersen M.H."/>
            <person name="Karst S.M."/>
            <person name="Dueholm M.S."/>
            <person name="Nielsen P.H."/>
            <person name="Albertsen M."/>
        </authorList>
    </citation>
    <scope>NUCLEOTIDE SEQUENCE</scope>
    <source>
        <strain evidence="3">Bjer_18-Q3-R1-45_BAT3C.347</strain>
    </source>
</reference>
<feature type="signal peptide" evidence="1">
    <location>
        <begin position="1"/>
        <end position="18"/>
    </location>
</feature>
<dbReference type="Pfam" id="PF17186">
    <property type="entry name" value="Lipocalin_9"/>
    <property type="match status" value="1"/>
</dbReference>